<dbReference type="EMBL" id="VSSQ01016265">
    <property type="protein sequence ID" value="MPM57433.1"/>
    <property type="molecule type" value="Genomic_DNA"/>
</dbReference>
<dbReference type="AlphaFoldDB" id="A0A645B2N9"/>
<accession>A0A645B2N9</accession>
<reference evidence="1" key="1">
    <citation type="submission" date="2019-08" db="EMBL/GenBank/DDBJ databases">
        <authorList>
            <person name="Kucharzyk K."/>
            <person name="Murdoch R.W."/>
            <person name="Higgins S."/>
            <person name="Loffler F."/>
        </authorList>
    </citation>
    <scope>NUCLEOTIDE SEQUENCE</scope>
</reference>
<organism evidence="1">
    <name type="scientific">bioreactor metagenome</name>
    <dbReference type="NCBI Taxonomy" id="1076179"/>
    <lineage>
        <taxon>unclassified sequences</taxon>
        <taxon>metagenomes</taxon>
        <taxon>ecological metagenomes</taxon>
    </lineage>
</organism>
<gene>
    <name evidence="1" type="ORF">SDC9_104255</name>
</gene>
<sequence length="363" mass="39099">MNQAGEHLLAHAVFPPDQNGGVGAGHGHGLSDEIAVARVPADHLKPLQLAFCLHPADILLGYPRDALDLLPQSVQFGHVSEYRKSALHPAVPQDGIHAHGDVFVHRLDHMALPLHGHALLQHLKQKGVRLDLVHASAHRFTHGYADNFAVGVVLKADAPLPVDDHHAVLKGVDNIGKVQLPAAAQQVRKALAGNFTHLAALSVHHLVGHGGVGGLSLPAGNLGFLKNLVGQPLRPHVGAHQLTDFHAVAPLPLPSPALPGLCPVFAILSVRAARRQQHCGKLRLASFPKLRCLRLLGNSAEPQERARQDTAPRILSAQRLKYPALFPRPGAFSDTSPCNRAYAYLQKISPFFHYNTTTFVLVQ</sequence>
<name>A0A645B2N9_9ZZZZ</name>
<protein>
    <submittedName>
        <fullName evidence="1">Uncharacterized protein</fullName>
    </submittedName>
</protein>
<comment type="caution">
    <text evidence="1">The sequence shown here is derived from an EMBL/GenBank/DDBJ whole genome shotgun (WGS) entry which is preliminary data.</text>
</comment>
<evidence type="ECO:0000313" key="1">
    <source>
        <dbReference type="EMBL" id="MPM57433.1"/>
    </source>
</evidence>
<proteinExistence type="predicted"/>